<evidence type="ECO:0000256" key="1">
    <source>
        <dbReference type="ARBA" id="ARBA00008645"/>
    </source>
</evidence>
<dbReference type="EMBL" id="CP141883">
    <property type="protein sequence ID" value="WRT65498.1"/>
    <property type="molecule type" value="Genomic_DNA"/>
</dbReference>
<dbReference type="PANTHER" id="PTHR46118">
    <property type="entry name" value="PROTEIN ABHD11"/>
    <property type="match status" value="1"/>
</dbReference>
<dbReference type="Proteomes" id="UP001329825">
    <property type="component" value="Chromosome 3"/>
</dbReference>
<name>A0ABZ1CUQ9_9TREE</name>
<accession>A0ABZ1CUQ9</accession>
<sequence length="356" mass="39435">MRASLISLTTGSASSSSKRIAARSSSRRIIHFSQASFVPYRKPVSSSVLNQRAAPLQTICQQRQKHTAASPSPPEHKVPIDMAYDLVQPKDVTAKGQSLVICHGLFGSKQNWRSLAKLFASKLGMPIYTLDLRNHGTSPHAEPHTYSAMAEDISYFLKKHNLTSGVNLMGHSMGGKSVMAFALNDKLNKPLRSLISVDMSPAIGKISAEFASYTESMMEIEKSRVKTKHEADQILAKIEPSLPTRQFLLTNTRQTHGEDPHLVFRIPLPLLSSSIPDIGDFPYTPPPPISSTSPQWNGPTLFLKGSQSKYINRKNIPVAEAFFPKMKLEILETGHWVHAEKPNETVELVKKFIESV</sequence>
<protein>
    <recommendedName>
        <fullName evidence="3">AB hydrolase-1 domain-containing protein</fullName>
    </recommendedName>
</protein>
<evidence type="ECO:0000313" key="4">
    <source>
        <dbReference type="EMBL" id="WRT65498.1"/>
    </source>
</evidence>
<dbReference type="InterPro" id="IPR000073">
    <property type="entry name" value="AB_hydrolase_1"/>
</dbReference>
<dbReference type="InterPro" id="IPR029058">
    <property type="entry name" value="AB_hydrolase_fold"/>
</dbReference>
<reference evidence="4 5" key="1">
    <citation type="submission" date="2024-01" db="EMBL/GenBank/DDBJ databases">
        <title>Comparative genomics of Cryptococcus and Kwoniella reveals pathogenesis evolution and contrasting modes of karyotype evolution via chromosome fusion or intercentromeric recombination.</title>
        <authorList>
            <person name="Coelho M.A."/>
            <person name="David-Palma M."/>
            <person name="Shea T."/>
            <person name="Bowers K."/>
            <person name="McGinley-Smith S."/>
            <person name="Mohammad A.W."/>
            <person name="Gnirke A."/>
            <person name="Yurkov A.M."/>
            <person name="Nowrousian M."/>
            <person name="Sun S."/>
            <person name="Cuomo C.A."/>
            <person name="Heitman J."/>
        </authorList>
    </citation>
    <scope>NUCLEOTIDE SEQUENCE [LARGE SCALE GENOMIC DNA]</scope>
    <source>
        <strain evidence="4">CBS 11374</strain>
    </source>
</reference>
<dbReference type="SUPFAM" id="SSF53474">
    <property type="entry name" value="alpha/beta-Hydrolases"/>
    <property type="match status" value="1"/>
</dbReference>
<dbReference type="Gene3D" id="3.40.50.1820">
    <property type="entry name" value="alpha/beta hydrolase"/>
    <property type="match status" value="1"/>
</dbReference>
<feature type="domain" description="AB hydrolase-1" evidence="3">
    <location>
        <begin position="99"/>
        <end position="342"/>
    </location>
</feature>
<evidence type="ECO:0000313" key="5">
    <source>
        <dbReference type="Proteomes" id="UP001329825"/>
    </source>
</evidence>
<keyword evidence="5" id="KW-1185">Reference proteome</keyword>
<keyword evidence="2" id="KW-0378">Hydrolase</keyword>
<dbReference type="RefSeq" id="XP_062790238.1">
    <property type="nucleotide sequence ID" value="XM_062934187.1"/>
</dbReference>
<proteinExistence type="inferred from homology"/>
<dbReference type="GeneID" id="87954572"/>
<gene>
    <name evidence="4" type="ORF">IL334_002441</name>
</gene>
<evidence type="ECO:0000256" key="2">
    <source>
        <dbReference type="ARBA" id="ARBA00022801"/>
    </source>
</evidence>
<evidence type="ECO:0000259" key="3">
    <source>
        <dbReference type="Pfam" id="PF00561"/>
    </source>
</evidence>
<dbReference type="Pfam" id="PF00561">
    <property type="entry name" value="Abhydrolase_1"/>
    <property type="match status" value="1"/>
</dbReference>
<dbReference type="PANTHER" id="PTHR46118:SF4">
    <property type="entry name" value="PROTEIN ABHD11"/>
    <property type="match status" value="1"/>
</dbReference>
<organism evidence="4 5">
    <name type="scientific">Kwoniella shivajii</name>
    <dbReference type="NCBI Taxonomy" id="564305"/>
    <lineage>
        <taxon>Eukaryota</taxon>
        <taxon>Fungi</taxon>
        <taxon>Dikarya</taxon>
        <taxon>Basidiomycota</taxon>
        <taxon>Agaricomycotina</taxon>
        <taxon>Tremellomycetes</taxon>
        <taxon>Tremellales</taxon>
        <taxon>Cryptococcaceae</taxon>
        <taxon>Kwoniella</taxon>
    </lineage>
</organism>
<comment type="similarity">
    <text evidence="1">Belongs to the AB hydrolase superfamily.</text>
</comment>